<dbReference type="InterPro" id="IPR037176">
    <property type="entry name" value="Osmotin/thaumatin-like_sf"/>
</dbReference>
<organism evidence="2 3">
    <name type="scientific">Hibiscus sabdariffa</name>
    <name type="common">roselle</name>
    <dbReference type="NCBI Taxonomy" id="183260"/>
    <lineage>
        <taxon>Eukaryota</taxon>
        <taxon>Viridiplantae</taxon>
        <taxon>Streptophyta</taxon>
        <taxon>Embryophyta</taxon>
        <taxon>Tracheophyta</taxon>
        <taxon>Spermatophyta</taxon>
        <taxon>Magnoliopsida</taxon>
        <taxon>eudicotyledons</taxon>
        <taxon>Gunneridae</taxon>
        <taxon>Pentapetalae</taxon>
        <taxon>rosids</taxon>
        <taxon>malvids</taxon>
        <taxon>Malvales</taxon>
        <taxon>Malvaceae</taxon>
        <taxon>Malvoideae</taxon>
        <taxon>Hibiscus</taxon>
    </lineage>
</organism>
<gene>
    <name evidence="2" type="ORF">V6N12_035667</name>
</gene>
<dbReference type="PANTHER" id="PTHR31048">
    <property type="entry name" value="OS03G0233200 PROTEIN"/>
    <property type="match status" value="1"/>
</dbReference>
<name>A0ABR2ES94_9ROSI</name>
<evidence type="ECO:0008006" key="4">
    <source>
        <dbReference type="Google" id="ProtNLM"/>
    </source>
</evidence>
<reference evidence="2 3" key="1">
    <citation type="journal article" date="2024" name="G3 (Bethesda)">
        <title>Genome assembly of Hibiscus sabdariffa L. provides insights into metabolisms of medicinal natural products.</title>
        <authorList>
            <person name="Kim T."/>
        </authorList>
    </citation>
    <scope>NUCLEOTIDE SEQUENCE [LARGE SCALE GENOMIC DNA]</scope>
    <source>
        <strain evidence="2">TK-2024</strain>
        <tissue evidence="2">Old leaves</tissue>
    </source>
</reference>
<dbReference type="SMART" id="SM00205">
    <property type="entry name" value="THN"/>
    <property type="match status" value="1"/>
</dbReference>
<dbReference type="Pfam" id="PF00314">
    <property type="entry name" value="Thaumatin"/>
    <property type="match status" value="1"/>
</dbReference>
<evidence type="ECO:0000313" key="2">
    <source>
        <dbReference type="EMBL" id="KAK8563521.1"/>
    </source>
</evidence>
<dbReference type="InterPro" id="IPR001938">
    <property type="entry name" value="Thaumatin"/>
</dbReference>
<feature type="signal peptide" evidence="1">
    <location>
        <begin position="1"/>
        <end position="23"/>
    </location>
</feature>
<dbReference type="PROSITE" id="PS51367">
    <property type="entry name" value="THAUMATIN_2"/>
    <property type="match status" value="1"/>
</dbReference>
<dbReference type="EMBL" id="JBBPBM010000011">
    <property type="protein sequence ID" value="KAK8563521.1"/>
    <property type="molecule type" value="Genomic_DNA"/>
</dbReference>
<evidence type="ECO:0000313" key="3">
    <source>
        <dbReference type="Proteomes" id="UP001472677"/>
    </source>
</evidence>
<comment type="caution">
    <text evidence="2">The sequence shown here is derived from an EMBL/GenBank/DDBJ whole genome shotgun (WGS) entry which is preliminary data.</text>
</comment>
<feature type="chain" id="PRO_5046655489" description="Thaumatin-like protein" evidence="1">
    <location>
        <begin position="24"/>
        <end position="243"/>
    </location>
</feature>
<dbReference type="Proteomes" id="UP001472677">
    <property type="component" value="Unassembled WGS sequence"/>
</dbReference>
<dbReference type="SUPFAM" id="SSF49870">
    <property type="entry name" value="Osmotin, thaumatin-like protein"/>
    <property type="match status" value="1"/>
</dbReference>
<dbReference type="PROSITE" id="PS00316">
    <property type="entry name" value="THAUMATIN_1"/>
    <property type="match status" value="1"/>
</dbReference>
<proteinExistence type="predicted"/>
<keyword evidence="3" id="KW-1185">Reference proteome</keyword>
<dbReference type="InterPro" id="IPR017949">
    <property type="entry name" value="Thaumatin_CS"/>
</dbReference>
<keyword evidence="1" id="KW-0732">Signal</keyword>
<dbReference type="Gene3D" id="2.60.110.10">
    <property type="entry name" value="Thaumatin"/>
    <property type="match status" value="1"/>
</dbReference>
<protein>
    <recommendedName>
        <fullName evidence="4">Thaumatin-like protein</fullName>
    </recommendedName>
</protein>
<dbReference type="PIRSF" id="PIRSF002703">
    <property type="entry name" value="Thaumatin"/>
    <property type="match status" value="1"/>
</dbReference>
<sequence>MMKAQLIFGFLLLAIFFFSGAKSATFTLNNNCPSSVWPAILTSSGPPLSTTGIELPSKASSVLDVPATWSGRIWARTQCANVNGKFQCQTGDCASGQIPCNGAGGIPPVTLAEFTLAANNGQDFFDISLVDGFNLPLSIAPQLGSGGCTPVSCSANMNAVCPPELQVKGSDGGVVACNSACLAFNQPQYCCTESYGTPQTCPPTNYSNIFKSQCPQAYSYAYDDTTALASCTGGANYLITFCP</sequence>
<dbReference type="PRINTS" id="PR00347">
    <property type="entry name" value="THAUMATIN"/>
</dbReference>
<evidence type="ECO:0000256" key="1">
    <source>
        <dbReference type="SAM" id="SignalP"/>
    </source>
</evidence>
<accession>A0ABR2ES94</accession>
<dbReference type="CDD" id="cd09218">
    <property type="entry name" value="TLP-PA"/>
    <property type="match status" value="1"/>
</dbReference>